<evidence type="ECO:0000313" key="3">
    <source>
        <dbReference type="Proteomes" id="UP001153269"/>
    </source>
</evidence>
<protein>
    <submittedName>
        <fullName evidence="2">Uncharacterized protein</fullName>
    </submittedName>
</protein>
<name>A0A9N7VAN9_PLEPL</name>
<feature type="non-terminal residue" evidence="2">
    <location>
        <position position="1"/>
    </location>
</feature>
<sequence>DVLKRRLVRLEIAPGVRDTLVNAGIGQNDMYAWNRTLTVVQVVAGPAPRSTNPQCLRVSVLSDTAMGAMGGLDQKSPAQPALAVHVPSYTAKARCSAGSGRVVTSEAGRGPWQVCLFVLSRGRRLGHAWKGAPADRQDTKVSRGRTVSSAVFLWRPPSKIGSLTADSLSPGSELQGAGGIPAPPPDELLPGCSGLGCTSPGRGTQARIWYHTKQSTSNSGQDSDRGSPAVRVSAGTRPGALHRGLTEPSRLTWPQRGPWTPREAPGA</sequence>
<evidence type="ECO:0000256" key="1">
    <source>
        <dbReference type="SAM" id="MobiDB-lite"/>
    </source>
</evidence>
<reference evidence="2" key="1">
    <citation type="submission" date="2020-03" db="EMBL/GenBank/DDBJ databases">
        <authorList>
            <person name="Weist P."/>
        </authorList>
    </citation>
    <scope>NUCLEOTIDE SEQUENCE</scope>
</reference>
<dbReference type="Proteomes" id="UP001153269">
    <property type="component" value="Unassembled WGS sequence"/>
</dbReference>
<evidence type="ECO:0000313" key="2">
    <source>
        <dbReference type="EMBL" id="CAB1445851.1"/>
    </source>
</evidence>
<keyword evidence="3" id="KW-1185">Reference proteome</keyword>
<dbReference type="AlphaFoldDB" id="A0A9N7VAN9"/>
<accession>A0A9N7VAN9</accession>
<feature type="non-terminal residue" evidence="2">
    <location>
        <position position="267"/>
    </location>
</feature>
<comment type="caution">
    <text evidence="2">The sequence shown here is derived from an EMBL/GenBank/DDBJ whole genome shotgun (WGS) entry which is preliminary data.</text>
</comment>
<dbReference type="EMBL" id="CADEAL010003803">
    <property type="protein sequence ID" value="CAB1445851.1"/>
    <property type="molecule type" value="Genomic_DNA"/>
</dbReference>
<organism evidence="2 3">
    <name type="scientific">Pleuronectes platessa</name>
    <name type="common">European plaice</name>
    <dbReference type="NCBI Taxonomy" id="8262"/>
    <lineage>
        <taxon>Eukaryota</taxon>
        <taxon>Metazoa</taxon>
        <taxon>Chordata</taxon>
        <taxon>Craniata</taxon>
        <taxon>Vertebrata</taxon>
        <taxon>Euteleostomi</taxon>
        <taxon>Actinopterygii</taxon>
        <taxon>Neopterygii</taxon>
        <taxon>Teleostei</taxon>
        <taxon>Neoteleostei</taxon>
        <taxon>Acanthomorphata</taxon>
        <taxon>Carangaria</taxon>
        <taxon>Pleuronectiformes</taxon>
        <taxon>Pleuronectoidei</taxon>
        <taxon>Pleuronectidae</taxon>
        <taxon>Pleuronectes</taxon>
    </lineage>
</organism>
<feature type="region of interest" description="Disordered" evidence="1">
    <location>
        <begin position="213"/>
        <end position="267"/>
    </location>
</feature>
<feature type="region of interest" description="Disordered" evidence="1">
    <location>
        <begin position="163"/>
        <end position="196"/>
    </location>
</feature>
<proteinExistence type="predicted"/>
<gene>
    <name evidence="2" type="ORF">PLEPLA_LOCUS33594</name>
</gene>